<dbReference type="Gene3D" id="3.40.50.150">
    <property type="entry name" value="Vaccinia Virus protein VP39"/>
    <property type="match status" value="1"/>
</dbReference>
<reference evidence="4" key="1">
    <citation type="journal article" date="2019" name="Int. J. Syst. Evol. Microbiol.">
        <title>The Global Catalogue of Microorganisms (GCM) 10K type strain sequencing project: providing services to taxonomists for standard genome sequencing and annotation.</title>
        <authorList>
            <consortium name="The Broad Institute Genomics Platform"/>
            <consortium name="The Broad Institute Genome Sequencing Center for Infectious Disease"/>
            <person name="Wu L."/>
            <person name="Ma J."/>
        </authorList>
    </citation>
    <scope>NUCLEOTIDE SEQUENCE [LARGE SCALE GENOMIC DNA]</scope>
    <source>
        <strain evidence="4">CGMCC 1.12449</strain>
    </source>
</reference>
<feature type="transmembrane region" description="Helical" evidence="2">
    <location>
        <begin position="340"/>
        <end position="363"/>
    </location>
</feature>
<dbReference type="SUPFAM" id="SSF53335">
    <property type="entry name" value="S-adenosyl-L-methionine-dependent methyltransferases"/>
    <property type="match status" value="1"/>
</dbReference>
<feature type="transmembrane region" description="Helical" evidence="2">
    <location>
        <begin position="398"/>
        <end position="418"/>
    </location>
</feature>
<feature type="transmembrane region" description="Helical" evidence="2">
    <location>
        <begin position="252"/>
        <end position="273"/>
    </location>
</feature>
<dbReference type="CDD" id="cd02440">
    <property type="entry name" value="AdoMet_MTases"/>
    <property type="match status" value="1"/>
</dbReference>
<accession>A0ABW4M8W1</accession>
<dbReference type="Proteomes" id="UP001597215">
    <property type="component" value="Unassembled WGS sequence"/>
</dbReference>
<proteinExistence type="predicted"/>
<evidence type="ECO:0000313" key="4">
    <source>
        <dbReference type="Proteomes" id="UP001597215"/>
    </source>
</evidence>
<feature type="transmembrane region" description="Helical" evidence="2">
    <location>
        <begin position="180"/>
        <end position="201"/>
    </location>
</feature>
<dbReference type="NCBIfam" id="NF037959">
    <property type="entry name" value="MFS_SpdSyn"/>
    <property type="match status" value="1"/>
</dbReference>
<evidence type="ECO:0000256" key="1">
    <source>
        <dbReference type="ARBA" id="ARBA00023115"/>
    </source>
</evidence>
<keyword evidence="2" id="KW-0812">Transmembrane</keyword>
<dbReference type="PANTHER" id="PTHR43317">
    <property type="entry name" value="THERMOSPERMINE SYNTHASE ACAULIS5"/>
    <property type="match status" value="1"/>
</dbReference>
<keyword evidence="4" id="KW-1185">Reference proteome</keyword>
<feature type="transmembrane region" description="Helical" evidence="2">
    <location>
        <begin position="226"/>
        <end position="246"/>
    </location>
</feature>
<dbReference type="EMBL" id="JBHUEL010000002">
    <property type="protein sequence ID" value="MFD1765481.1"/>
    <property type="molecule type" value="Genomic_DNA"/>
</dbReference>
<comment type="caution">
    <text evidence="3">The sequence shown here is derived from an EMBL/GenBank/DDBJ whole genome shotgun (WGS) entry which is preliminary data.</text>
</comment>
<feature type="transmembrane region" description="Helical" evidence="2">
    <location>
        <begin position="307"/>
        <end position="328"/>
    </location>
</feature>
<keyword evidence="2" id="KW-1133">Transmembrane helix</keyword>
<feature type="transmembrane region" description="Helical" evidence="2">
    <location>
        <begin position="285"/>
        <end position="301"/>
    </location>
</feature>
<feature type="transmembrane region" description="Helical" evidence="2">
    <location>
        <begin position="430"/>
        <end position="459"/>
    </location>
</feature>
<sequence>MSDTTGGGILRGRGLFVLTIFTGSFLLFLVQPMVARMALPKLGGAPAVWNSAMLVYQALLLAGYAYAHWLSREAPKRQAGVHLALLLIAALWLPIGLASFAIPSDGSPIFWVPWLLLASIGPLFFAVAAQAPLMQRWFGLAGNAGEPYALYAASNLGSFGGLIAYPLLVEPNLPTTAQTWMWSGLYAALFLLVLVCARAIWAGRNAEASADAAAESAAPITWRQRLYWIALSAVPSGLMLSTTSHLTTDLMAMPLIWVIPLGLYLLSFSVAFADNRFLANVISQIAPAVLILGGASVFMIWGKAAYAGLGVSIGLLFVIAVALHAEMYRTRPDASRLTEFYLMMSVGGVIGGFFCAIVAPLLFNWTWEHPILLVAAALLLPQLRLFSLGEEDTFGKSGWTAATLILALFALGIGYYLGSDISLDGTHTHTALVAIILITGLIVTGRRIAFALVLIAAMIGNGGWANVELSADGSRVRSYFGTYTINQTSDGSVRWLSHGTTMHGMQLLDNPTLPISYYGANSGVGIASRRAEELFGPKATIGVVGLGTGTLACYKKPGQDWHFFEIDPLMVEIARERKIFSFLEKCAPDTQMHLGDARLTLAEQPAGTFDLLAIDAFSSDSIPLHLLTKEAFAVYRRALKPDGILLVHISNRYIDLNPVVAAEATAGNWSAALRLDSPPQAVVNQGMRPSQWIAMSPDAGKLAQLTGMVYDRRPAYYYPDRWIKLKPPRADDRWTDDYASVLPYVSFWKIIR</sequence>
<name>A0ABW4M8W1_9SPHN</name>
<evidence type="ECO:0000313" key="3">
    <source>
        <dbReference type="EMBL" id="MFD1765481.1"/>
    </source>
</evidence>
<dbReference type="InterPro" id="IPR029063">
    <property type="entry name" value="SAM-dependent_MTases_sf"/>
</dbReference>
<gene>
    <name evidence="3" type="ORF">ACFSAG_01320</name>
</gene>
<protein>
    <submittedName>
        <fullName evidence="3">Spermidine synthase</fullName>
    </submittedName>
</protein>
<feature type="transmembrane region" description="Helical" evidence="2">
    <location>
        <begin position="148"/>
        <end position="168"/>
    </location>
</feature>
<feature type="transmembrane region" description="Helical" evidence="2">
    <location>
        <begin position="12"/>
        <end position="35"/>
    </location>
</feature>
<feature type="transmembrane region" description="Helical" evidence="2">
    <location>
        <begin position="108"/>
        <end position="127"/>
    </location>
</feature>
<feature type="transmembrane region" description="Helical" evidence="2">
    <location>
        <begin position="79"/>
        <end position="102"/>
    </location>
</feature>
<keyword evidence="2" id="KW-0472">Membrane</keyword>
<keyword evidence="1" id="KW-0620">Polyamine biosynthesis</keyword>
<organism evidence="3 4">
    <name type="scientific">Sphingorhabdus buctiana</name>
    <dbReference type="NCBI Taxonomy" id="1508805"/>
    <lineage>
        <taxon>Bacteria</taxon>
        <taxon>Pseudomonadati</taxon>
        <taxon>Pseudomonadota</taxon>
        <taxon>Alphaproteobacteria</taxon>
        <taxon>Sphingomonadales</taxon>
        <taxon>Sphingomonadaceae</taxon>
        <taxon>Sphingorhabdus</taxon>
    </lineage>
</organism>
<dbReference type="PANTHER" id="PTHR43317:SF1">
    <property type="entry name" value="THERMOSPERMINE SYNTHASE ACAULIS5"/>
    <property type="match status" value="1"/>
</dbReference>
<feature type="transmembrane region" description="Helical" evidence="2">
    <location>
        <begin position="47"/>
        <end position="67"/>
    </location>
</feature>
<evidence type="ECO:0000256" key="2">
    <source>
        <dbReference type="SAM" id="Phobius"/>
    </source>
</evidence>